<comment type="caution">
    <text evidence="2">The sequence shown here is derived from an EMBL/GenBank/DDBJ whole genome shotgun (WGS) entry which is preliminary data.</text>
</comment>
<dbReference type="InterPro" id="IPR012902">
    <property type="entry name" value="N_methyl_site"/>
</dbReference>
<dbReference type="RefSeq" id="WP_259037323.1">
    <property type="nucleotide sequence ID" value="NZ_JAJISC010000008.1"/>
</dbReference>
<dbReference type="Pfam" id="PF07963">
    <property type="entry name" value="N_methyl"/>
    <property type="match status" value="1"/>
</dbReference>
<dbReference type="Proteomes" id="UP001165542">
    <property type="component" value="Unassembled WGS sequence"/>
</dbReference>
<feature type="transmembrane region" description="Helical" evidence="1">
    <location>
        <begin position="12"/>
        <end position="33"/>
    </location>
</feature>
<keyword evidence="1" id="KW-0812">Transmembrane</keyword>
<gene>
    <name evidence="2" type="ORF">LLY24_16040</name>
</gene>
<keyword evidence="1" id="KW-1133">Transmembrane helix</keyword>
<dbReference type="NCBIfam" id="TIGR02532">
    <property type="entry name" value="IV_pilin_GFxxxE"/>
    <property type="match status" value="1"/>
</dbReference>
<sequence>MNVFIERQRGFTLIEALVALTLLAVGLLGVAAMQLKAFNAAEQGYRDAHAHLAAIDAQERLWAAFAEHGGCYTIALSALEADWQRAWFYGNRNGSGEESNAPAALANGSGAMTRQGCRFDISIMPQASNVEPSTPLSYSVFLPDQLPLPGAP</sequence>
<reference evidence="2" key="1">
    <citation type="submission" date="2021-11" db="EMBL/GenBank/DDBJ databases">
        <title>Halomonas sp., isolated from a coastal aquaculture zone in Dongshan Bay.</title>
        <authorList>
            <person name="Lin W."/>
        </authorList>
    </citation>
    <scope>NUCLEOTIDE SEQUENCE</scope>
    <source>
        <strain evidence="2">Yzlin-01</strain>
    </source>
</reference>
<evidence type="ECO:0000313" key="2">
    <source>
        <dbReference type="EMBL" id="MCS2610827.1"/>
    </source>
</evidence>
<proteinExistence type="predicted"/>
<organism evidence="2 3">
    <name type="scientific">Halomonas dongshanensis</name>
    <dbReference type="NCBI Taxonomy" id="2890835"/>
    <lineage>
        <taxon>Bacteria</taxon>
        <taxon>Pseudomonadati</taxon>
        <taxon>Pseudomonadota</taxon>
        <taxon>Gammaproteobacteria</taxon>
        <taxon>Oceanospirillales</taxon>
        <taxon>Halomonadaceae</taxon>
        <taxon>Halomonas</taxon>
    </lineage>
</organism>
<name>A0ABT2EGV4_9GAMM</name>
<dbReference type="PROSITE" id="PS00409">
    <property type="entry name" value="PROKAR_NTER_METHYL"/>
    <property type="match status" value="1"/>
</dbReference>
<protein>
    <submittedName>
        <fullName evidence="2">Prepilin-type N-terminal cleavage/methylation domain-containing protein</fullName>
    </submittedName>
</protein>
<keyword evidence="3" id="KW-1185">Reference proteome</keyword>
<evidence type="ECO:0000313" key="3">
    <source>
        <dbReference type="Proteomes" id="UP001165542"/>
    </source>
</evidence>
<keyword evidence="1" id="KW-0472">Membrane</keyword>
<accession>A0ABT2EGV4</accession>
<evidence type="ECO:0000256" key="1">
    <source>
        <dbReference type="SAM" id="Phobius"/>
    </source>
</evidence>
<dbReference type="EMBL" id="JAJISC010000008">
    <property type="protein sequence ID" value="MCS2610827.1"/>
    <property type="molecule type" value="Genomic_DNA"/>
</dbReference>